<dbReference type="GO" id="GO:1990904">
    <property type="term" value="C:ribonucleoprotein complex"/>
    <property type="evidence" value="ECO:0007669"/>
    <property type="project" value="UniProtKB-KW"/>
</dbReference>
<dbReference type="InterPro" id="IPR009027">
    <property type="entry name" value="Ribosomal_bL9/RNase_H1_N"/>
</dbReference>
<dbReference type="RefSeq" id="WP_045171109.1">
    <property type="nucleotide sequence ID" value="NZ_QOHL01000004.1"/>
</dbReference>
<dbReference type="GO" id="GO:0006412">
    <property type="term" value="P:translation"/>
    <property type="evidence" value="ECO:0007669"/>
    <property type="project" value="UniProtKB-UniRule"/>
</dbReference>
<evidence type="ECO:0000256" key="6">
    <source>
        <dbReference type="ARBA" id="ARBA00035292"/>
    </source>
</evidence>
<keyword evidence="3 7" id="KW-0694">RNA-binding</keyword>
<gene>
    <name evidence="7" type="primary">rplI</name>
    <name evidence="12" type="ORF">DRF75_01530</name>
</gene>
<evidence type="ECO:0000256" key="2">
    <source>
        <dbReference type="ARBA" id="ARBA00022730"/>
    </source>
</evidence>
<protein>
    <recommendedName>
        <fullName evidence="6 7">Large ribosomal subunit protein bL9</fullName>
    </recommendedName>
</protein>
<dbReference type="InterPro" id="IPR036791">
    <property type="entry name" value="Ribosomal_bL9_C_sf"/>
</dbReference>
<dbReference type="Pfam" id="PF03948">
    <property type="entry name" value="Ribosomal_L9_C"/>
    <property type="match status" value="1"/>
</dbReference>
<proteinExistence type="inferred from homology"/>
<comment type="similarity">
    <text evidence="1 7">Belongs to the bacterial ribosomal protein bL9 family.</text>
</comment>
<evidence type="ECO:0000259" key="11">
    <source>
        <dbReference type="Pfam" id="PF03948"/>
    </source>
</evidence>
<dbReference type="InterPro" id="IPR020594">
    <property type="entry name" value="Ribosomal_bL9_bac/chp"/>
</dbReference>
<keyword evidence="8" id="KW-0175">Coiled coil</keyword>
<dbReference type="PANTHER" id="PTHR21368">
    <property type="entry name" value="50S RIBOSOMAL PROTEIN L9"/>
    <property type="match status" value="1"/>
</dbReference>
<keyword evidence="2 7" id="KW-0699">rRNA-binding</keyword>
<evidence type="ECO:0000313" key="13">
    <source>
        <dbReference type="Proteomes" id="UP000293377"/>
    </source>
</evidence>
<dbReference type="InterPro" id="IPR020069">
    <property type="entry name" value="Ribosomal_bL9_C"/>
</dbReference>
<dbReference type="InterPro" id="IPR000244">
    <property type="entry name" value="Ribosomal_bL9"/>
</dbReference>
<dbReference type="NCBIfam" id="TIGR00158">
    <property type="entry name" value="L9"/>
    <property type="match status" value="1"/>
</dbReference>
<feature type="region of interest" description="Disordered" evidence="9">
    <location>
        <begin position="162"/>
        <end position="208"/>
    </location>
</feature>
<evidence type="ECO:0000259" key="10">
    <source>
        <dbReference type="Pfam" id="PF01281"/>
    </source>
</evidence>
<dbReference type="SUPFAM" id="SSF55658">
    <property type="entry name" value="L9 N-domain-like"/>
    <property type="match status" value="1"/>
</dbReference>
<dbReference type="GO" id="GO:0003735">
    <property type="term" value="F:structural constituent of ribosome"/>
    <property type="evidence" value="ECO:0007669"/>
    <property type="project" value="InterPro"/>
</dbReference>
<dbReference type="InterPro" id="IPR036935">
    <property type="entry name" value="Ribosomal_bL9_N_sf"/>
</dbReference>
<evidence type="ECO:0000256" key="4">
    <source>
        <dbReference type="ARBA" id="ARBA00022980"/>
    </source>
</evidence>
<evidence type="ECO:0000256" key="8">
    <source>
        <dbReference type="SAM" id="Coils"/>
    </source>
</evidence>
<evidence type="ECO:0000313" key="12">
    <source>
        <dbReference type="EMBL" id="RZB12933.1"/>
    </source>
</evidence>
<organism evidence="12 13">
    <name type="scientific">Ehrlichia minasensis</name>
    <dbReference type="NCBI Taxonomy" id="1242993"/>
    <lineage>
        <taxon>Bacteria</taxon>
        <taxon>Pseudomonadati</taxon>
        <taxon>Pseudomonadota</taxon>
        <taxon>Alphaproteobacteria</taxon>
        <taxon>Rickettsiales</taxon>
        <taxon>Anaplasmataceae</taxon>
        <taxon>Ehrlichia</taxon>
    </lineage>
</organism>
<accession>A0A4Q6I6U9</accession>
<dbReference type="OrthoDB" id="9788336at2"/>
<dbReference type="Proteomes" id="UP000293377">
    <property type="component" value="Unassembled WGS sequence"/>
</dbReference>
<dbReference type="Gene3D" id="3.40.5.10">
    <property type="entry name" value="Ribosomal protein L9, N-terminal domain"/>
    <property type="match status" value="1"/>
</dbReference>
<comment type="function">
    <text evidence="7">Binds to the 23S rRNA.</text>
</comment>
<feature type="domain" description="Large ribosomal subunit protein bL9 C-terminal" evidence="11">
    <location>
        <begin position="63"/>
        <end position="145"/>
    </location>
</feature>
<reference evidence="12 13" key="1">
    <citation type="submission" date="2018-06" db="EMBL/GenBank/DDBJ databases">
        <title>Complete Genome Sequence of Ehrlichia minasensis Isolated From Cattle.</title>
        <authorList>
            <person name="Aguiar D.M."/>
            <person name="Araujo J.P.A.Jr."/>
            <person name="Nakazato L."/>
            <person name="Bard E."/>
            <person name="Cabezas-Cruz A."/>
        </authorList>
    </citation>
    <scope>NUCLEOTIDE SEQUENCE [LARGE SCALE GENOMIC DNA]</scope>
    <source>
        <strain evidence="12 13">B11</strain>
    </source>
</reference>
<sequence>MLSIILKESIRNLGKAGVVTKVKPGYARYLLAQKKVVRATKENLKSLEEQYLVIERENLEKLEAAKALKLSLEDEFLIITRQAADDGKLFGSVTPKCISKLLSDKGYNIHYRNIFFYSVIKYIGEYVVNLELHPDLVLPITLYVVKNDLGAMQAQKLHAERKRKIEKEKVEEGSDTPVDESLKLDSVSDDMDSSGVKNGREEESNIIE</sequence>
<dbReference type="InterPro" id="IPR020070">
    <property type="entry name" value="Ribosomal_bL9_N"/>
</dbReference>
<dbReference type="Pfam" id="PF01281">
    <property type="entry name" value="Ribosomal_L9_N"/>
    <property type="match status" value="1"/>
</dbReference>
<evidence type="ECO:0000256" key="5">
    <source>
        <dbReference type="ARBA" id="ARBA00023274"/>
    </source>
</evidence>
<comment type="caution">
    <text evidence="12">The sequence shown here is derived from an EMBL/GenBank/DDBJ whole genome shotgun (WGS) entry which is preliminary data.</text>
</comment>
<keyword evidence="4 7" id="KW-0689">Ribosomal protein</keyword>
<feature type="domain" description="Ribosomal protein L9" evidence="10">
    <location>
        <begin position="3"/>
        <end position="47"/>
    </location>
</feature>
<dbReference type="SUPFAM" id="SSF55653">
    <property type="entry name" value="Ribosomal protein L9 C-domain"/>
    <property type="match status" value="1"/>
</dbReference>
<dbReference type="GO" id="GO:0005840">
    <property type="term" value="C:ribosome"/>
    <property type="evidence" value="ECO:0007669"/>
    <property type="project" value="UniProtKB-KW"/>
</dbReference>
<name>A0A4Q6I6U9_9RICK</name>
<evidence type="ECO:0000256" key="3">
    <source>
        <dbReference type="ARBA" id="ARBA00022884"/>
    </source>
</evidence>
<dbReference type="Gene3D" id="3.10.430.100">
    <property type="entry name" value="Ribosomal protein L9, C-terminal domain"/>
    <property type="match status" value="1"/>
</dbReference>
<feature type="compositionally biased region" description="Basic and acidic residues" evidence="9">
    <location>
        <begin position="198"/>
        <end position="208"/>
    </location>
</feature>
<dbReference type="AlphaFoldDB" id="A0A4Q6I6U9"/>
<dbReference type="HAMAP" id="MF_00503">
    <property type="entry name" value="Ribosomal_bL9"/>
    <property type="match status" value="1"/>
</dbReference>
<feature type="coiled-coil region" evidence="8">
    <location>
        <begin position="30"/>
        <end position="57"/>
    </location>
</feature>
<dbReference type="GO" id="GO:0019843">
    <property type="term" value="F:rRNA binding"/>
    <property type="evidence" value="ECO:0007669"/>
    <property type="project" value="UniProtKB-UniRule"/>
</dbReference>
<dbReference type="EMBL" id="QOHL01000004">
    <property type="protein sequence ID" value="RZB12933.1"/>
    <property type="molecule type" value="Genomic_DNA"/>
</dbReference>
<evidence type="ECO:0000256" key="7">
    <source>
        <dbReference type="HAMAP-Rule" id="MF_00503"/>
    </source>
</evidence>
<keyword evidence="13" id="KW-1185">Reference proteome</keyword>
<evidence type="ECO:0000256" key="9">
    <source>
        <dbReference type="SAM" id="MobiDB-lite"/>
    </source>
</evidence>
<feature type="compositionally biased region" description="Basic and acidic residues" evidence="9">
    <location>
        <begin position="163"/>
        <end position="172"/>
    </location>
</feature>
<dbReference type="STRING" id="1242993.ehr_00463"/>
<evidence type="ECO:0000256" key="1">
    <source>
        <dbReference type="ARBA" id="ARBA00010605"/>
    </source>
</evidence>
<keyword evidence="5 7" id="KW-0687">Ribonucleoprotein</keyword>